<dbReference type="WBParaSite" id="ES5_v2.g27530.t1">
    <property type="protein sequence ID" value="ES5_v2.g27530.t1"/>
    <property type="gene ID" value="ES5_v2.g27530"/>
</dbReference>
<evidence type="ECO:0000313" key="2">
    <source>
        <dbReference type="WBParaSite" id="ES5_v2.g27530.t1"/>
    </source>
</evidence>
<reference evidence="2" key="1">
    <citation type="submission" date="2022-11" db="UniProtKB">
        <authorList>
            <consortium name="WormBaseParasite"/>
        </authorList>
    </citation>
    <scope>IDENTIFICATION</scope>
</reference>
<dbReference type="Proteomes" id="UP000887579">
    <property type="component" value="Unplaced"/>
</dbReference>
<name>A0AC34GCY5_9BILA</name>
<evidence type="ECO:0000313" key="1">
    <source>
        <dbReference type="Proteomes" id="UP000887579"/>
    </source>
</evidence>
<accession>A0AC34GCY5</accession>
<proteinExistence type="predicted"/>
<organism evidence="1 2">
    <name type="scientific">Panagrolaimus sp. ES5</name>
    <dbReference type="NCBI Taxonomy" id="591445"/>
    <lineage>
        <taxon>Eukaryota</taxon>
        <taxon>Metazoa</taxon>
        <taxon>Ecdysozoa</taxon>
        <taxon>Nematoda</taxon>
        <taxon>Chromadorea</taxon>
        <taxon>Rhabditida</taxon>
        <taxon>Tylenchina</taxon>
        <taxon>Panagrolaimomorpha</taxon>
        <taxon>Panagrolaimoidea</taxon>
        <taxon>Panagrolaimidae</taxon>
        <taxon>Panagrolaimus</taxon>
    </lineage>
</organism>
<sequence>MWFFKALLYSTLLALTISRHLNINNNGYGNNGEISQNVDKNGLITDMSSNGYHNGDNQNGEQQPNIRVKRDKWDDDLLKRRQGYSEESKRDHEKLNTFFAKEEKTTVGMATGILVTIIVVPIVICILIAIGVGVGIYCSIKNRSQGGAGAVFSQPPPPPPPPPPPAQQYPDGITANVQMQV</sequence>
<protein>
    <submittedName>
        <fullName evidence="2">Uncharacterized protein</fullName>
    </submittedName>
</protein>